<evidence type="ECO:0000256" key="2">
    <source>
        <dbReference type="ARBA" id="ARBA00005289"/>
    </source>
</evidence>
<dbReference type="FunFam" id="3.30.540.10:FF:000007">
    <property type="entry name" value="3'(2'),5'-bisphosphate nucleotidase CysQ"/>
    <property type="match status" value="1"/>
</dbReference>
<feature type="binding site" evidence="9">
    <location>
        <position position="87"/>
    </location>
    <ligand>
        <name>Mg(2+)</name>
        <dbReference type="ChEBI" id="CHEBI:18420"/>
        <label>1</label>
    </ligand>
</feature>
<dbReference type="PANTHER" id="PTHR43028:SF5">
    <property type="entry name" value="3'(2'),5'-BISPHOSPHATE NUCLEOTIDASE 1"/>
    <property type="match status" value="1"/>
</dbReference>
<comment type="cofactor">
    <cofactor evidence="9 10">
        <name>Mg(2+)</name>
        <dbReference type="ChEBI" id="CHEBI:18420"/>
    </cofactor>
</comment>
<dbReference type="Proteomes" id="UP000324550">
    <property type="component" value="Unassembled WGS sequence"/>
</dbReference>
<sequence>MQEKYINQVIAVAKAAGKAILEIYNADDFGIEIKADESPLTLADKAAHRIIVEGLKDTRLPVLSEEGKLIDFSKRQKWREFWMVDPVDGTKEFIKRNGEFTVNIALIRDNKPVFGVVYAPVLDKLYYGGEGLGAFMIEKDKITILETNKNTTNIVRIVASRSHLNQDTQDFIDQFETTEIISMGSSLKFMLVAEGKADIYPRFAPTMEWDTAAAHAILVGLGIEVIEPKTKLPLHYNKLNLLNPYFMTWAQ</sequence>
<feature type="binding site" evidence="10">
    <location>
        <position position="85"/>
    </location>
    <ligand>
        <name>Mg(2+)</name>
        <dbReference type="ChEBI" id="CHEBI:18420"/>
        <label>1</label>
        <note>catalytic</note>
    </ligand>
</feature>
<dbReference type="HAMAP" id="MF_02095">
    <property type="entry name" value="CysQ"/>
    <property type="match status" value="1"/>
</dbReference>
<dbReference type="GO" id="GO:0008441">
    <property type="term" value="F:3'(2'),5'-bisphosphate nucleotidase activity"/>
    <property type="evidence" value="ECO:0007669"/>
    <property type="project" value="UniProtKB-UniRule"/>
</dbReference>
<feature type="binding site" evidence="10">
    <location>
        <position position="210"/>
    </location>
    <ligand>
        <name>Mg(2+)</name>
        <dbReference type="ChEBI" id="CHEBI:18420"/>
        <label>1</label>
        <note>catalytic</note>
    </ligand>
</feature>
<evidence type="ECO:0000313" key="12">
    <source>
        <dbReference type="Proteomes" id="UP000324550"/>
    </source>
</evidence>
<name>A0A5D0G2E0_9FLAO</name>
<evidence type="ECO:0000256" key="1">
    <source>
        <dbReference type="ARBA" id="ARBA00001625"/>
    </source>
</evidence>
<evidence type="ECO:0000313" key="11">
    <source>
        <dbReference type="EMBL" id="TYA52222.1"/>
    </source>
</evidence>
<feature type="binding site" evidence="9">
    <location>
        <position position="210"/>
    </location>
    <ligand>
        <name>Mg(2+)</name>
        <dbReference type="ChEBI" id="CHEBI:18420"/>
        <label>2</label>
    </ligand>
</feature>
<protein>
    <recommendedName>
        <fullName evidence="9">3'(2'),5'-bisphosphate nucleotidase CysQ</fullName>
        <ecNumber evidence="9">3.1.3.7</ecNumber>
    </recommendedName>
    <alternativeName>
        <fullName evidence="9">3'(2'),5-bisphosphonucleoside 3'(2')-phosphohydrolase</fullName>
    </alternativeName>
    <alternativeName>
        <fullName evidence="9">3'-phosphoadenosine 5'-phosphate phosphatase</fullName>
        <shortName evidence="9">PAP phosphatase</shortName>
    </alternativeName>
</protein>
<keyword evidence="4" id="KW-0997">Cell inner membrane</keyword>
<dbReference type="GO" id="GO:0000287">
    <property type="term" value="F:magnesium ion binding"/>
    <property type="evidence" value="ECO:0007669"/>
    <property type="project" value="UniProtKB-UniRule"/>
</dbReference>
<comment type="caution">
    <text evidence="11">The sequence shown here is derived from an EMBL/GenBank/DDBJ whole genome shotgun (WGS) entry which is preliminary data.</text>
</comment>
<feature type="binding site" evidence="9">
    <location>
        <position position="85"/>
    </location>
    <ligand>
        <name>Mg(2+)</name>
        <dbReference type="ChEBI" id="CHEBI:18420"/>
        <label>2</label>
    </ligand>
</feature>
<feature type="binding site" evidence="10">
    <location>
        <position position="65"/>
    </location>
    <ligand>
        <name>Mg(2+)</name>
        <dbReference type="ChEBI" id="CHEBI:18420"/>
        <label>1</label>
        <note>catalytic</note>
    </ligand>
</feature>
<dbReference type="AlphaFoldDB" id="A0A5D0G2E0"/>
<evidence type="ECO:0000256" key="4">
    <source>
        <dbReference type="ARBA" id="ARBA00022519"/>
    </source>
</evidence>
<evidence type="ECO:0000256" key="8">
    <source>
        <dbReference type="ARBA" id="ARBA00023136"/>
    </source>
</evidence>
<keyword evidence="5 9" id="KW-0479">Metal-binding</keyword>
<dbReference type="Gene3D" id="3.30.540.10">
    <property type="entry name" value="Fructose-1,6-Bisphosphatase, subunit A, domain 1"/>
    <property type="match status" value="1"/>
</dbReference>
<organism evidence="11 12">
    <name type="scientific">Formosa maritima</name>
    <dbReference type="NCBI Taxonomy" id="2592046"/>
    <lineage>
        <taxon>Bacteria</taxon>
        <taxon>Pseudomonadati</taxon>
        <taxon>Bacteroidota</taxon>
        <taxon>Flavobacteriia</taxon>
        <taxon>Flavobacteriales</taxon>
        <taxon>Flavobacteriaceae</taxon>
        <taxon>Formosa</taxon>
    </lineage>
</organism>
<dbReference type="CDD" id="cd01638">
    <property type="entry name" value="CysQ"/>
    <property type="match status" value="1"/>
</dbReference>
<evidence type="ECO:0000256" key="9">
    <source>
        <dbReference type="HAMAP-Rule" id="MF_02095"/>
    </source>
</evidence>
<dbReference type="InterPro" id="IPR050725">
    <property type="entry name" value="CysQ/Inositol_MonoPase"/>
</dbReference>
<keyword evidence="12" id="KW-1185">Reference proteome</keyword>
<dbReference type="Gene3D" id="3.40.190.80">
    <property type="match status" value="1"/>
</dbReference>
<dbReference type="GO" id="GO:0050427">
    <property type="term" value="P:3'-phosphoadenosine 5'-phosphosulfate metabolic process"/>
    <property type="evidence" value="ECO:0007669"/>
    <property type="project" value="TreeGrafter"/>
</dbReference>
<dbReference type="InterPro" id="IPR020583">
    <property type="entry name" value="Inositol_monoP_metal-BS"/>
</dbReference>
<dbReference type="PANTHER" id="PTHR43028">
    <property type="entry name" value="3'(2'),5'-BISPHOSPHATE NUCLEOTIDASE 1"/>
    <property type="match status" value="1"/>
</dbReference>
<feature type="binding site" evidence="9">
    <location>
        <position position="65"/>
    </location>
    <ligand>
        <name>Mg(2+)</name>
        <dbReference type="ChEBI" id="CHEBI:18420"/>
        <label>1</label>
    </ligand>
</feature>
<dbReference type="GO" id="GO:0005886">
    <property type="term" value="C:plasma membrane"/>
    <property type="evidence" value="ECO:0007669"/>
    <property type="project" value="UniProtKB-SubCell"/>
</dbReference>
<dbReference type="InterPro" id="IPR006240">
    <property type="entry name" value="CysQ"/>
</dbReference>
<feature type="binding site" evidence="9">
    <location>
        <position position="88"/>
    </location>
    <ligand>
        <name>Mg(2+)</name>
        <dbReference type="ChEBI" id="CHEBI:18420"/>
        <label>2</label>
    </ligand>
</feature>
<proteinExistence type="inferred from homology"/>
<evidence type="ECO:0000256" key="6">
    <source>
        <dbReference type="ARBA" id="ARBA00022801"/>
    </source>
</evidence>
<evidence type="ECO:0000256" key="7">
    <source>
        <dbReference type="ARBA" id="ARBA00022842"/>
    </source>
</evidence>
<feature type="binding site" evidence="9">
    <location>
        <begin position="87"/>
        <end position="90"/>
    </location>
    <ligand>
        <name>substrate</name>
    </ligand>
</feature>
<dbReference type="NCBIfam" id="TIGR01331">
    <property type="entry name" value="bisphos_cysQ"/>
    <property type="match status" value="1"/>
</dbReference>
<dbReference type="EMBL" id="VSFC01000062">
    <property type="protein sequence ID" value="TYA52222.1"/>
    <property type="molecule type" value="Genomic_DNA"/>
</dbReference>
<feature type="binding site" evidence="9">
    <location>
        <position position="65"/>
    </location>
    <ligand>
        <name>substrate</name>
    </ligand>
</feature>
<dbReference type="GO" id="GO:0000103">
    <property type="term" value="P:sulfate assimilation"/>
    <property type="evidence" value="ECO:0007669"/>
    <property type="project" value="TreeGrafter"/>
</dbReference>
<comment type="function">
    <text evidence="9">Converts adenosine-3',5'-bisphosphate (PAP) to AMP.</text>
</comment>
<dbReference type="Pfam" id="PF00459">
    <property type="entry name" value="Inositol_P"/>
    <property type="match status" value="1"/>
</dbReference>
<feature type="binding site" evidence="10">
    <location>
        <position position="88"/>
    </location>
    <ligand>
        <name>Mg(2+)</name>
        <dbReference type="ChEBI" id="CHEBI:18420"/>
        <label>1</label>
        <note>catalytic</note>
    </ligand>
</feature>
<feature type="binding site" evidence="9">
    <location>
        <position position="210"/>
    </location>
    <ligand>
        <name>substrate</name>
    </ligand>
</feature>
<comment type="similarity">
    <text evidence="2 9">Belongs to the inositol monophosphatase superfamily. CysQ family.</text>
</comment>
<gene>
    <name evidence="9 11" type="primary">cysQ</name>
    <name evidence="11" type="ORF">FVF61_12815</name>
</gene>
<dbReference type="InterPro" id="IPR000760">
    <property type="entry name" value="Inositol_monophosphatase-like"/>
</dbReference>
<dbReference type="RefSeq" id="WP_148457037.1">
    <property type="nucleotide sequence ID" value="NZ_VSFC01000062.1"/>
</dbReference>
<evidence type="ECO:0000256" key="10">
    <source>
        <dbReference type="PIRSR" id="PIRSR600760-2"/>
    </source>
</evidence>
<reference evidence="11 12" key="1">
    <citation type="submission" date="2019-08" db="EMBL/GenBank/DDBJ databases">
        <title>Formosa sediminis sp. nov., isolated from marine sediment.</title>
        <authorList>
            <person name="Cao W.R."/>
        </authorList>
    </citation>
    <scope>NUCLEOTIDE SEQUENCE [LARGE SCALE GENOMIC DNA]</scope>
    <source>
        <strain evidence="11 12">1494</strain>
    </source>
</reference>
<dbReference type="PROSITE" id="PS00629">
    <property type="entry name" value="IMP_1"/>
    <property type="match status" value="1"/>
</dbReference>
<keyword evidence="3 9" id="KW-1003">Cell membrane</keyword>
<keyword evidence="8 9" id="KW-0472">Membrane</keyword>
<evidence type="ECO:0000256" key="3">
    <source>
        <dbReference type="ARBA" id="ARBA00022475"/>
    </source>
</evidence>
<dbReference type="PRINTS" id="PR00377">
    <property type="entry name" value="IMPHPHTASES"/>
</dbReference>
<comment type="catalytic activity">
    <reaction evidence="1 9">
        <text>adenosine 3',5'-bisphosphate + H2O = AMP + phosphate</text>
        <dbReference type="Rhea" id="RHEA:10040"/>
        <dbReference type="ChEBI" id="CHEBI:15377"/>
        <dbReference type="ChEBI" id="CHEBI:43474"/>
        <dbReference type="ChEBI" id="CHEBI:58343"/>
        <dbReference type="ChEBI" id="CHEBI:456215"/>
        <dbReference type="EC" id="3.1.3.7"/>
    </reaction>
</comment>
<comment type="subcellular location">
    <subcellularLocation>
        <location evidence="9">Cell membrane</location>
        <topology evidence="9">Peripheral membrane protein</topology>
        <orientation evidence="9">Cytoplasmic side</orientation>
    </subcellularLocation>
</comment>
<keyword evidence="7 9" id="KW-0460">Magnesium</keyword>
<dbReference type="OrthoDB" id="9772456at2"/>
<accession>A0A5D0G2E0</accession>
<feature type="binding site" evidence="9">
    <location>
        <position position="85"/>
    </location>
    <ligand>
        <name>Mg(2+)</name>
        <dbReference type="ChEBI" id="CHEBI:18420"/>
        <label>1</label>
    </ligand>
</feature>
<evidence type="ECO:0000256" key="5">
    <source>
        <dbReference type="ARBA" id="ARBA00022723"/>
    </source>
</evidence>
<dbReference type="EC" id="3.1.3.7" evidence="9"/>
<dbReference type="SUPFAM" id="SSF56655">
    <property type="entry name" value="Carbohydrate phosphatase"/>
    <property type="match status" value="1"/>
</dbReference>
<keyword evidence="6 9" id="KW-0378">Hydrolase</keyword>